<proteinExistence type="predicted"/>
<gene>
    <name evidence="1" type="ORF">ACFQ2N_06665</name>
</gene>
<dbReference type="RefSeq" id="WP_162375405.1">
    <property type="nucleotide sequence ID" value="NZ_JBHTKN010000003.1"/>
</dbReference>
<evidence type="ECO:0008006" key="3">
    <source>
        <dbReference type="Google" id="ProtNLM"/>
    </source>
</evidence>
<dbReference type="EMBL" id="JBHTKN010000003">
    <property type="protein sequence ID" value="MFD1042025.1"/>
    <property type="molecule type" value="Genomic_DNA"/>
</dbReference>
<evidence type="ECO:0000313" key="2">
    <source>
        <dbReference type="Proteomes" id="UP001597033"/>
    </source>
</evidence>
<dbReference type="Gene3D" id="2.30.30.40">
    <property type="entry name" value="SH3 Domains"/>
    <property type="match status" value="1"/>
</dbReference>
<evidence type="ECO:0000313" key="1">
    <source>
        <dbReference type="EMBL" id="MFD1042025.1"/>
    </source>
</evidence>
<comment type="caution">
    <text evidence="1">The sequence shown here is derived from an EMBL/GenBank/DDBJ whole genome shotgun (WGS) entry which is preliminary data.</text>
</comment>
<dbReference type="Proteomes" id="UP001597033">
    <property type="component" value="Unassembled WGS sequence"/>
</dbReference>
<reference evidence="2" key="1">
    <citation type="journal article" date="2019" name="Int. J. Syst. Evol. Microbiol.">
        <title>The Global Catalogue of Microorganisms (GCM) 10K type strain sequencing project: providing services to taxonomists for standard genome sequencing and annotation.</title>
        <authorList>
            <consortium name="The Broad Institute Genomics Platform"/>
            <consortium name="The Broad Institute Genome Sequencing Center for Infectious Disease"/>
            <person name="Wu L."/>
            <person name="Ma J."/>
        </authorList>
    </citation>
    <scope>NUCLEOTIDE SEQUENCE [LARGE SCALE GENOMIC DNA]</scope>
    <source>
        <strain evidence="2">CCUG 55854</strain>
    </source>
</reference>
<protein>
    <recommendedName>
        <fullName evidence="3">SH3b domain-containing protein</fullName>
    </recommendedName>
</protein>
<sequence>MPFDITQIARQHQFFQNAMGASYSAVQSFIEEQERWRERLLKPSAAYQSILDRASAQQDLMDRYRDLISSSRMLEVSKYWDPSQTLSWLDEARRATESFNDVFEKNRKLLDQIASFTDPFLDLVERLKLEQIAPWASQMEATVEHVQRMLQSLPDDDDPEWDSLGSRLEDVNVAIANLPPTGATKQQIRAIGITWEQWNALFWVLSTLLTVLTMIETHAQGRFAREQAAQQQIDSARAAQEERKYHEQLLAAIASLANHSPIPQARYVVGPREVRVKSAISKGLTLDLAYPNQEVIATGEQGRWIKIRYRNHLEERDVEGWVLKKYLTRQRTSTIDPGSDENPSP</sequence>
<keyword evidence="2" id="KW-1185">Reference proteome</keyword>
<name>A0ABW3LYG2_9GAMM</name>
<organism evidence="1 2">
    <name type="scientific">Pseudoxanthomonas kaohsiungensis</name>
    <dbReference type="NCBI Taxonomy" id="283923"/>
    <lineage>
        <taxon>Bacteria</taxon>
        <taxon>Pseudomonadati</taxon>
        <taxon>Pseudomonadota</taxon>
        <taxon>Gammaproteobacteria</taxon>
        <taxon>Lysobacterales</taxon>
        <taxon>Lysobacteraceae</taxon>
        <taxon>Pseudoxanthomonas</taxon>
    </lineage>
</organism>
<accession>A0ABW3LYG2</accession>